<organism evidence="1 2">
    <name type="scientific">Chitinophaga arvensicola</name>
    <dbReference type="NCBI Taxonomy" id="29529"/>
    <lineage>
        <taxon>Bacteria</taxon>
        <taxon>Pseudomonadati</taxon>
        <taxon>Bacteroidota</taxon>
        <taxon>Chitinophagia</taxon>
        <taxon>Chitinophagales</taxon>
        <taxon>Chitinophagaceae</taxon>
        <taxon>Chitinophaga</taxon>
    </lineage>
</organism>
<reference evidence="2" key="1">
    <citation type="submission" date="2016-10" db="EMBL/GenBank/DDBJ databases">
        <authorList>
            <person name="Varghese N."/>
            <person name="Submissions S."/>
        </authorList>
    </citation>
    <scope>NUCLEOTIDE SEQUENCE [LARGE SCALE GENOMIC DNA]</scope>
    <source>
        <strain evidence="2">DSM 3695</strain>
    </source>
</reference>
<accession>A0A1I0SDX3</accession>
<dbReference type="OrthoDB" id="672926at2"/>
<dbReference type="AlphaFoldDB" id="A0A1I0SDX3"/>
<sequence>MENSNPLINSFEIEDDYSQRPFRLNQQEINNPQLVITDFWERYSLQSFRKHLWNGFIKNLLMGNIDPLGTTELYIDMERMIEVTFLLRNQVTDNTPENK</sequence>
<dbReference type="EMBL" id="FOJG01000002">
    <property type="protein sequence ID" value="SEW56430.1"/>
    <property type="molecule type" value="Genomic_DNA"/>
</dbReference>
<protein>
    <submittedName>
        <fullName evidence="1">Uncharacterized protein</fullName>
    </submittedName>
</protein>
<gene>
    <name evidence="1" type="ORF">SAMN04488122_6664</name>
</gene>
<dbReference type="STRING" id="29529.SAMN04488122_6664"/>
<proteinExistence type="predicted"/>
<name>A0A1I0SDX3_9BACT</name>
<dbReference type="RefSeq" id="WP_089903793.1">
    <property type="nucleotide sequence ID" value="NZ_FOJG01000002.1"/>
</dbReference>
<evidence type="ECO:0000313" key="2">
    <source>
        <dbReference type="Proteomes" id="UP000199310"/>
    </source>
</evidence>
<evidence type="ECO:0000313" key="1">
    <source>
        <dbReference type="EMBL" id="SEW56430.1"/>
    </source>
</evidence>
<dbReference type="Proteomes" id="UP000199310">
    <property type="component" value="Unassembled WGS sequence"/>
</dbReference>
<keyword evidence="2" id="KW-1185">Reference proteome</keyword>